<feature type="domain" description="Xaa-Pro dipeptidyl-peptidase C-terminal" evidence="2">
    <location>
        <begin position="312"/>
        <end position="516"/>
    </location>
</feature>
<dbReference type="InterPro" id="IPR000383">
    <property type="entry name" value="Xaa-Pro-like_dom"/>
</dbReference>
<dbReference type="Gene3D" id="1.10.3020.10">
    <property type="entry name" value="alpha-amino acid ester hydrolase ( Helical cap domain)"/>
    <property type="match status" value="1"/>
</dbReference>
<dbReference type="EMBL" id="OBDY01000018">
    <property type="protein sequence ID" value="SNY57533.1"/>
    <property type="molecule type" value="Genomic_DNA"/>
</dbReference>
<accession>A0A285JBR4</accession>
<dbReference type="InterPro" id="IPR005674">
    <property type="entry name" value="CocE/Ser_esterase"/>
</dbReference>
<proteinExistence type="predicted"/>
<dbReference type="Pfam" id="PF02129">
    <property type="entry name" value="Peptidase_S15"/>
    <property type="match status" value="1"/>
</dbReference>
<dbReference type="SUPFAM" id="SSF49785">
    <property type="entry name" value="Galactose-binding domain-like"/>
    <property type="match status" value="1"/>
</dbReference>
<dbReference type="AlphaFoldDB" id="A0A285JBR4"/>
<dbReference type="NCBIfam" id="TIGR00976">
    <property type="entry name" value="CocE_NonD"/>
    <property type="match status" value="1"/>
</dbReference>
<dbReference type="Gene3D" id="3.40.50.1820">
    <property type="entry name" value="alpha/beta hydrolase"/>
    <property type="match status" value="1"/>
</dbReference>
<keyword evidence="4" id="KW-1185">Reference proteome</keyword>
<evidence type="ECO:0000256" key="1">
    <source>
        <dbReference type="ARBA" id="ARBA00022801"/>
    </source>
</evidence>
<keyword evidence="1" id="KW-0378">Hydrolase</keyword>
<dbReference type="SUPFAM" id="SSF53474">
    <property type="entry name" value="alpha/beta-Hydrolases"/>
    <property type="match status" value="1"/>
</dbReference>
<dbReference type="SMART" id="SM00939">
    <property type="entry name" value="PepX_C"/>
    <property type="match status" value="1"/>
</dbReference>
<dbReference type="GO" id="GO:0008239">
    <property type="term" value="F:dipeptidyl-peptidase activity"/>
    <property type="evidence" value="ECO:0007669"/>
    <property type="project" value="InterPro"/>
</dbReference>
<dbReference type="Pfam" id="PF08530">
    <property type="entry name" value="PepX_C"/>
    <property type="match status" value="1"/>
</dbReference>
<dbReference type="InterPro" id="IPR013736">
    <property type="entry name" value="Xaa-Pro_dipept_C"/>
</dbReference>
<organism evidence="3 4">
    <name type="scientific">Paractinoplanes atraurantiacus</name>
    <dbReference type="NCBI Taxonomy" id="1036182"/>
    <lineage>
        <taxon>Bacteria</taxon>
        <taxon>Bacillati</taxon>
        <taxon>Actinomycetota</taxon>
        <taxon>Actinomycetes</taxon>
        <taxon>Micromonosporales</taxon>
        <taxon>Micromonosporaceae</taxon>
        <taxon>Paractinoplanes</taxon>
    </lineage>
</organism>
<dbReference type="Gene3D" id="2.60.120.260">
    <property type="entry name" value="Galactose-binding domain-like"/>
    <property type="match status" value="1"/>
</dbReference>
<dbReference type="Proteomes" id="UP000219612">
    <property type="component" value="Unassembled WGS sequence"/>
</dbReference>
<evidence type="ECO:0000313" key="3">
    <source>
        <dbReference type="EMBL" id="SNY57533.1"/>
    </source>
</evidence>
<dbReference type="InterPro" id="IPR029058">
    <property type="entry name" value="AB_hydrolase_fold"/>
</dbReference>
<dbReference type="OrthoDB" id="5240615at2"/>
<protein>
    <recommendedName>
        <fullName evidence="2">Xaa-Pro dipeptidyl-peptidase C-terminal domain-containing protein</fullName>
    </recommendedName>
</protein>
<gene>
    <name evidence="3" type="ORF">SAMN05421748_118131</name>
</gene>
<dbReference type="InterPro" id="IPR008979">
    <property type="entry name" value="Galactose-bd-like_sf"/>
</dbReference>
<name>A0A285JBR4_9ACTN</name>
<evidence type="ECO:0000313" key="4">
    <source>
        <dbReference type="Proteomes" id="UP000219612"/>
    </source>
</evidence>
<evidence type="ECO:0000259" key="2">
    <source>
        <dbReference type="SMART" id="SM00939"/>
    </source>
</evidence>
<dbReference type="RefSeq" id="WP_097325085.1">
    <property type="nucleotide sequence ID" value="NZ_OBDY01000018.1"/>
</dbReference>
<reference evidence="3 4" key="1">
    <citation type="submission" date="2017-09" db="EMBL/GenBank/DDBJ databases">
        <authorList>
            <person name="Ehlers B."/>
            <person name="Leendertz F.H."/>
        </authorList>
    </citation>
    <scope>NUCLEOTIDE SEQUENCE [LARGE SCALE GENOMIC DNA]</scope>
    <source>
        <strain evidence="3 4">CGMCC 4.6857</strain>
    </source>
</reference>
<sequence>MERLPLFLRLLRRRTRNGPPARYDVRREMDLAVPAADRSPMLTDHYAPVTGEPCPTVMIRAPYVRSGFPWNYLYGVLFAEQGFHVLLQSTRGAGGSGGTFHAWGHETEDGRATVEWLRKQDWFTGELYTLGASYMAYTQSALALDPPPEWRGAVQQVGHNDPHDFFWRGGAFGLERALVGGLALFQSSALTSGGLLRAALRLKFRLRQATHDLPLLDAYPRVLGGRRPAFEEWLAHPEPEFWRDADMTEVAGAMEVPVSLCTGWWDLSIDQTLDQYARLRAAGRDVDLLIGPWTHTSSLEKGWSEIFPQALRRLRGEQSPYAVRVHVGGTGEWRDLPSWPPPGTFPSAVPMVTEPATFHYDPADPTPSIGGPLQSPTQGQVDNADLEKRADVLLFTGAPLEEALTVMGPVSASVDATTTAPSGDLFVRLCDVDPSGRSLNICDGLTRIPASGPTLIDMGPAAHVFRPGHRLRLLVAGGAHPRYLRNYGTGEPPGPATRMIATDTTIRTAELNLTLV</sequence>